<dbReference type="PANTHER" id="PTHR35969:SF1">
    <property type="entry name" value="FAMILY WITH SEQUENCE SIMILARITY 243 MEMBER A"/>
    <property type="match status" value="1"/>
</dbReference>
<dbReference type="EMBL" id="JMFR01043799">
    <property type="protein sequence ID" value="KFU98703.1"/>
    <property type="molecule type" value="Genomic_DNA"/>
</dbReference>
<dbReference type="KEGG" id="pguu:104457471"/>
<organism evidence="1 2">
    <name type="scientific">Pterocles gutturalis</name>
    <name type="common">yellow-throated sandgrouse</name>
    <dbReference type="NCBI Taxonomy" id="240206"/>
    <lineage>
        <taxon>Eukaryota</taxon>
        <taxon>Metazoa</taxon>
        <taxon>Chordata</taxon>
        <taxon>Craniata</taxon>
        <taxon>Vertebrata</taxon>
        <taxon>Euteleostomi</taxon>
        <taxon>Archelosauria</taxon>
        <taxon>Archosauria</taxon>
        <taxon>Dinosauria</taxon>
        <taxon>Saurischia</taxon>
        <taxon>Theropoda</taxon>
        <taxon>Coelurosauria</taxon>
        <taxon>Aves</taxon>
        <taxon>Neognathae</taxon>
        <taxon>Neoaves</taxon>
        <taxon>Columbimorphae</taxon>
        <taxon>Pterocliformes</taxon>
        <taxon>Pteroclidae</taxon>
        <taxon>Pterocles</taxon>
    </lineage>
</organism>
<name>A0AAW3DJ00_9AVES</name>
<gene>
    <name evidence="1" type="ORF">N339_09789</name>
</gene>
<accession>A0AAW3DJ00</accession>
<dbReference type="AlphaFoldDB" id="A0AAW3DJ00"/>
<reference evidence="1 2" key="1">
    <citation type="journal article" date="2014" name="Science">
        <title>Comparative genomics reveals insights into avian genome evolution and adaptation.</title>
        <authorList>
            <consortium name="Avian Genome Consortium"/>
            <person name="Zhang G."/>
            <person name="Li C."/>
            <person name="Li Q."/>
            <person name="Li B."/>
            <person name="Larkin D.M."/>
            <person name="Lee C."/>
            <person name="Storz J.F."/>
            <person name="Antunes A."/>
            <person name="Greenwold M.J."/>
            <person name="Meredith R.W."/>
            <person name="Odeen A."/>
            <person name="Cui J."/>
            <person name="Zhou Q."/>
            <person name="Xu L."/>
            <person name="Pan H."/>
            <person name="Wang Z."/>
            <person name="Jin L."/>
            <person name="Zhang P."/>
            <person name="Hu H."/>
            <person name="Yang W."/>
            <person name="Hu J."/>
            <person name="Xiao J."/>
            <person name="Yang Z."/>
            <person name="Liu Y."/>
            <person name="Xie Q."/>
            <person name="Yu H."/>
            <person name="Lian J."/>
            <person name="Wen P."/>
            <person name="Zhang F."/>
            <person name="Li H."/>
            <person name="Zeng Y."/>
            <person name="Xiong Z."/>
            <person name="Liu S."/>
            <person name="Zhou L."/>
            <person name="Huang Z."/>
            <person name="An N."/>
            <person name="Wang J."/>
            <person name="Zheng Q."/>
            <person name="Xiong Y."/>
            <person name="Wang G."/>
            <person name="Wang B."/>
            <person name="Wang J."/>
            <person name="Fan Y."/>
            <person name="da Fonseca R.R."/>
            <person name="Alfaro-Nunez A."/>
            <person name="Schubert M."/>
            <person name="Orlando L."/>
            <person name="Mourier T."/>
            <person name="Howard J.T."/>
            <person name="Ganapathy G."/>
            <person name="Pfenning A."/>
            <person name="Whitney O."/>
            <person name="Rivas M.V."/>
            <person name="Hara E."/>
            <person name="Smith J."/>
            <person name="Farre M."/>
            <person name="Narayan J."/>
            <person name="Slavov G."/>
            <person name="Romanov M.N."/>
            <person name="Borges R."/>
            <person name="Machado J.P."/>
            <person name="Khan I."/>
            <person name="Springer M.S."/>
            <person name="Gatesy J."/>
            <person name="Hoffmann F.G."/>
            <person name="Opazo J.C."/>
            <person name="Hastad O."/>
            <person name="Sawyer R.H."/>
            <person name="Kim H."/>
            <person name="Kim K.W."/>
            <person name="Kim H.J."/>
            <person name="Cho S."/>
            <person name="Li N."/>
            <person name="Huang Y."/>
            <person name="Bruford M.W."/>
            <person name="Zhan X."/>
            <person name="Dixon A."/>
            <person name="Bertelsen M.F."/>
            <person name="Derryberry E."/>
            <person name="Warren W."/>
            <person name="Wilson R.K."/>
            <person name="Li S."/>
            <person name="Ray D.A."/>
            <person name="Green R.E."/>
            <person name="O'Brien S.J."/>
            <person name="Griffin D."/>
            <person name="Johnson W.E."/>
            <person name="Haussler D."/>
            <person name="Ryder O.A."/>
            <person name="Willerslev E."/>
            <person name="Graves G.R."/>
            <person name="Alstrom P."/>
            <person name="Fjeldsa J."/>
            <person name="Mindell D.P."/>
            <person name="Edwards S.V."/>
            <person name="Braun E.L."/>
            <person name="Rahbek C."/>
            <person name="Burt D.W."/>
            <person name="Houde P."/>
            <person name="Zhang Y."/>
            <person name="Yang H."/>
            <person name="Wang J."/>
            <person name="Jarvis E.D."/>
            <person name="Gilbert M.T."/>
            <person name="Wang J."/>
        </authorList>
    </citation>
    <scope>NUCLEOTIDE SEQUENCE [LARGE SCALE GENOMIC DNA]</scope>
    <source>
        <strain evidence="1">BGI_N339</strain>
    </source>
</reference>
<keyword evidence="2" id="KW-1185">Reference proteome</keyword>
<proteinExistence type="predicted"/>
<evidence type="ECO:0000313" key="2">
    <source>
        <dbReference type="Proteomes" id="UP000053149"/>
    </source>
</evidence>
<dbReference type="PANTHER" id="PTHR35969">
    <property type="entry name" value="PROTEIN FAM243A-RELATED"/>
    <property type="match status" value="1"/>
</dbReference>
<sequence>MQHLTNPLLPLLRHIIRRGSFDDTASKRQCLQYLRALRTLQLNGFNTIFLGETDIPESLITGEKIDKEADLHWPVWTIVHAGSSQGWVPWRYKLLLRGDLPTHQQNGIFQELCSSLTTSYGKCVIVTRDKRQPMRVGEKDGKETETGNLPPVPPVIYMSSIECCPEVARANGHELLAVPSSYNYLYPMDVAWSSLKWFIINNRKDFSLKSIERTHSYRYILFYDLIDKGIEKMTANKWKVVINRVKRWENYYLDTLS</sequence>
<comment type="caution">
    <text evidence="1">The sequence shown here is derived from an EMBL/GenBank/DDBJ whole genome shotgun (WGS) entry which is preliminary data.</text>
</comment>
<protein>
    <submittedName>
        <fullName evidence="1">Uncharacterized protein ENSP00000386791</fullName>
    </submittedName>
</protein>
<evidence type="ECO:0000313" key="1">
    <source>
        <dbReference type="EMBL" id="KFU98703.1"/>
    </source>
</evidence>
<dbReference type="Proteomes" id="UP000053149">
    <property type="component" value="Unassembled WGS sequence"/>
</dbReference>
<dbReference type="InterPro" id="IPR037728">
    <property type="entry name" value="C21orf140-like"/>
</dbReference>